<reference evidence="3" key="1">
    <citation type="journal article" date="2019" name="Int. J. Syst. Evol. Microbiol.">
        <title>The Global Catalogue of Microorganisms (GCM) 10K type strain sequencing project: providing services to taxonomists for standard genome sequencing and annotation.</title>
        <authorList>
            <consortium name="The Broad Institute Genomics Platform"/>
            <consortium name="The Broad Institute Genome Sequencing Center for Infectious Disease"/>
            <person name="Wu L."/>
            <person name="Ma J."/>
        </authorList>
    </citation>
    <scope>NUCLEOTIDE SEQUENCE [LARGE SCALE GENOMIC DNA]</scope>
    <source>
        <strain evidence="3">JCM 17938</strain>
    </source>
</reference>
<evidence type="ECO:0000256" key="1">
    <source>
        <dbReference type="SAM" id="MobiDB-lite"/>
    </source>
</evidence>
<dbReference type="RefSeq" id="WP_345365457.1">
    <property type="nucleotide sequence ID" value="NZ_BAABHJ010000039.1"/>
</dbReference>
<dbReference type="Proteomes" id="UP001500212">
    <property type="component" value="Unassembled WGS sequence"/>
</dbReference>
<comment type="caution">
    <text evidence="2">The sequence shown here is derived from an EMBL/GenBank/DDBJ whole genome shotgun (WGS) entry which is preliminary data.</text>
</comment>
<evidence type="ECO:0000313" key="3">
    <source>
        <dbReference type="Proteomes" id="UP001500212"/>
    </source>
</evidence>
<sequence>MIRMISIEIDEDLVGYLQQQAKPREDTAQTLRRLLGIDIRVPRALPPGWVPPVDGQDSRRAAILAVLRAHPGATTLELIRGAGVAYATGTKILRSLQQEGVAIRWKDPWSSGPGVLWRWRLTGGDNESDPDGGTTATTRPNSSD</sequence>
<evidence type="ECO:0008006" key="4">
    <source>
        <dbReference type="Google" id="ProtNLM"/>
    </source>
</evidence>
<evidence type="ECO:0000313" key="2">
    <source>
        <dbReference type="EMBL" id="GAA4617219.1"/>
    </source>
</evidence>
<keyword evidence="3" id="KW-1185">Reference proteome</keyword>
<protein>
    <recommendedName>
        <fullName evidence="4">Transcriptional regulator</fullName>
    </recommendedName>
</protein>
<feature type="compositionally biased region" description="Polar residues" evidence="1">
    <location>
        <begin position="134"/>
        <end position="144"/>
    </location>
</feature>
<dbReference type="InterPro" id="IPR036390">
    <property type="entry name" value="WH_DNA-bd_sf"/>
</dbReference>
<dbReference type="EMBL" id="BAABHJ010000039">
    <property type="protein sequence ID" value="GAA4617219.1"/>
    <property type="molecule type" value="Genomic_DNA"/>
</dbReference>
<organism evidence="2 3">
    <name type="scientific">Actinoallomurus liliacearum</name>
    <dbReference type="NCBI Taxonomy" id="1080073"/>
    <lineage>
        <taxon>Bacteria</taxon>
        <taxon>Bacillati</taxon>
        <taxon>Actinomycetota</taxon>
        <taxon>Actinomycetes</taxon>
        <taxon>Streptosporangiales</taxon>
        <taxon>Thermomonosporaceae</taxon>
        <taxon>Actinoallomurus</taxon>
    </lineage>
</organism>
<dbReference type="SUPFAM" id="SSF46785">
    <property type="entry name" value="Winged helix' DNA-binding domain"/>
    <property type="match status" value="1"/>
</dbReference>
<proteinExistence type="predicted"/>
<accession>A0ABP8TXG5</accession>
<gene>
    <name evidence="2" type="ORF">GCM10023195_76760</name>
</gene>
<name>A0ABP8TXG5_9ACTN</name>
<feature type="region of interest" description="Disordered" evidence="1">
    <location>
        <begin position="121"/>
        <end position="144"/>
    </location>
</feature>